<comment type="subcellular location">
    <subcellularLocation>
        <location evidence="1">Cell membrane</location>
        <topology evidence="1">Multi-pass membrane protein</topology>
    </subcellularLocation>
</comment>
<feature type="transmembrane region" description="Helical" evidence="7">
    <location>
        <begin position="295"/>
        <end position="317"/>
    </location>
</feature>
<dbReference type="HOGENOM" id="CLU_648811_0_0_12"/>
<sequence>MSVAAIFYELLRIGQFIWDSFMHIWWLLLITIPLAVWVNISDFGKYVKKLTNYNVFLSIFFGTVIGAFSPFCSCSVIPVITSFLITGAPLAAVMSFWIASPSMDPEIFFLSVASLGWPLAFARLVATFFLSLGGGLITHFFISKGWIGNDYLKLKSKPQHTVYSLRNLKERIKSILYKLSNTKTQQISNSKNACCEEAILNIEAVNEEMNLLEINFAAKPQKDFSQQEKAKISCCSEINISPYIINLASEQKQETNCCSISKVQEVESSCCNNMLLDENNKRFTWEEFWKELMNVLWMVGKYLFIAYFLEAVISFYIPKEWIQNLLGFSNPFSVLYATILGVPLYTTNLTALGLIGGLLAKNMSGGAALAFLISGATTTLPAMSAVYGIVSKRVFFIYLGIIAVGAMFFGYIYQIIEIILLKM</sequence>
<dbReference type="GO" id="GO:0005886">
    <property type="term" value="C:plasma membrane"/>
    <property type="evidence" value="ECO:0007669"/>
    <property type="project" value="UniProtKB-SubCell"/>
</dbReference>
<reference evidence="9" key="1">
    <citation type="journal article" date="2013" name="Stand. Genomic Sci.">
        <title>Genome sequence of the thermophilic fresh-water bacterium Spirochaeta caldaria type strain (H1(T)), reclassification of Spirochaeta caldaria, Spirochaeta stenostrepta, and Spirochaeta zuelzerae in the genus Treponema as Treponema caldaria comb. nov., Treponema stenostrepta comb. nov., and Treponema zuelzerae comb. nov., and emendation of the genus Treponema.</title>
        <authorList>
            <person name="Abt B."/>
            <person name="Goker M."/>
            <person name="Scheuner C."/>
            <person name="Han C."/>
            <person name="Lu M."/>
            <person name="Misra M."/>
            <person name="Lapidus A."/>
            <person name="Nolan M."/>
            <person name="Lucas S."/>
            <person name="Hammon N."/>
            <person name="Deshpande S."/>
            <person name="Cheng J.F."/>
            <person name="Tapia R."/>
            <person name="Goodwin L.A."/>
            <person name="Pitluck S."/>
            <person name="Liolios K."/>
            <person name="Pagani I."/>
            <person name="Ivanova N."/>
            <person name="Mavromatis K."/>
            <person name="Mikhailova N."/>
            <person name="Huntemann M."/>
            <person name="Pati A."/>
            <person name="Chen A."/>
            <person name="Palaniappan K."/>
            <person name="Land M."/>
            <person name="Hauser L."/>
            <person name="Jeffries C.D."/>
            <person name="Rohde M."/>
            <person name="Spring S."/>
            <person name="Gronow S."/>
            <person name="Detter J.C."/>
            <person name="Bristow J."/>
            <person name="Eisen J.A."/>
            <person name="Markowitz V."/>
            <person name="Hugenholtz P."/>
            <person name="Kyrpides N.C."/>
            <person name="Woyke T."/>
            <person name="Klenk H.P."/>
        </authorList>
    </citation>
    <scope>NUCLEOTIDE SEQUENCE</scope>
    <source>
        <strain evidence="9">ATCC 51460 / DSM 7334 / H1</strain>
    </source>
</reference>
<dbReference type="InterPro" id="IPR005524">
    <property type="entry name" value="DUF318"/>
</dbReference>
<evidence type="ECO:0000256" key="5">
    <source>
        <dbReference type="ARBA" id="ARBA00022989"/>
    </source>
</evidence>
<comment type="similarity">
    <text evidence="2">Belongs to the UPF0718 family.</text>
</comment>
<dbReference type="PANTHER" id="PTHR34184:SF4">
    <property type="entry name" value="UPF0718 PROTEIN YCGR"/>
    <property type="match status" value="1"/>
</dbReference>
<dbReference type="STRING" id="744872.Spica_0901"/>
<evidence type="ECO:0000256" key="1">
    <source>
        <dbReference type="ARBA" id="ARBA00004651"/>
    </source>
</evidence>
<feature type="transmembrane region" description="Helical" evidence="7">
    <location>
        <begin position="395"/>
        <end position="413"/>
    </location>
</feature>
<keyword evidence="5 7" id="KW-1133">Transmembrane helix</keyword>
<evidence type="ECO:0000256" key="2">
    <source>
        <dbReference type="ARBA" id="ARBA00006386"/>
    </source>
</evidence>
<dbReference type="PANTHER" id="PTHR34184">
    <property type="entry name" value="UPF0718 PROTEIN YCGR"/>
    <property type="match status" value="1"/>
</dbReference>
<evidence type="ECO:0000313" key="9">
    <source>
        <dbReference type="Proteomes" id="UP000000503"/>
    </source>
</evidence>
<feature type="transmembrane region" description="Helical" evidence="7">
    <location>
        <begin position="79"/>
        <end position="100"/>
    </location>
</feature>
<accession>F8F1K2</accession>
<dbReference type="KEGG" id="scd:Spica_0901"/>
<dbReference type="InterPro" id="IPR052923">
    <property type="entry name" value="UPF0718"/>
</dbReference>
<dbReference type="EMBL" id="CP002868">
    <property type="protein sequence ID" value="AEJ19055.1"/>
    <property type="molecule type" value="Genomic_DNA"/>
</dbReference>
<feature type="transmembrane region" description="Helical" evidence="7">
    <location>
        <begin position="337"/>
        <end position="360"/>
    </location>
</feature>
<evidence type="ECO:0000256" key="4">
    <source>
        <dbReference type="ARBA" id="ARBA00022692"/>
    </source>
</evidence>
<dbReference type="eggNOG" id="COG0701">
    <property type="taxonomic scope" value="Bacteria"/>
</dbReference>
<evidence type="ECO:0000256" key="6">
    <source>
        <dbReference type="ARBA" id="ARBA00023136"/>
    </source>
</evidence>
<dbReference type="Proteomes" id="UP000000503">
    <property type="component" value="Chromosome"/>
</dbReference>
<keyword evidence="9" id="KW-1185">Reference proteome</keyword>
<gene>
    <name evidence="8" type="ordered locus">Spica_0901</name>
</gene>
<keyword evidence="4 7" id="KW-0812">Transmembrane</keyword>
<evidence type="ECO:0008006" key="10">
    <source>
        <dbReference type="Google" id="ProtNLM"/>
    </source>
</evidence>
<dbReference type="AlphaFoldDB" id="F8F1K2"/>
<evidence type="ECO:0000313" key="8">
    <source>
        <dbReference type="EMBL" id="AEJ19055.1"/>
    </source>
</evidence>
<organism evidence="8 9">
    <name type="scientific">Gracilinema caldarium (strain ATCC 51460 / DSM 7334 / H1)</name>
    <name type="common">Treponema caldarium</name>
    <dbReference type="NCBI Taxonomy" id="744872"/>
    <lineage>
        <taxon>Bacteria</taxon>
        <taxon>Pseudomonadati</taxon>
        <taxon>Spirochaetota</taxon>
        <taxon>Spirochaetia</taxon>
        <taxon>Spirochaetales</taxon>
        <taxon>Breznakiellaceae</taxon>
        <taxon>Gracilinema</taxon>
    </lineage>
</organism>
<evidence type="ECO:0000256" key="7">
    <source>
        <dbReference type="SAM" id="Phobius"/>
    </source>
</evidence>
<dbReference type="Pfam" id="PF03773">
    <property type="entry name" value="ArsP_1"/>
    <property type="match status" value="1"/>
</dbReference>
<feature type="transmembrane region" description="Helical" evidence="7">
    <location>
        <begin position="120"/>
        <end position="142"/>
    </location>
</feature>
<feature type="transmembrane region" description="Helical" evidence="7">
    <location>
        <begin position="21"/>
        <end position="40"/>
    </location>
</feature>
<proteinExistence type="inferred from homology"/>
<feature type="transmembrane region" description="Helical" evidence="7">
    <location>
        <begin position="367"/>
        <end position="389"/>
    </location>
</feature>
<feature type="transmembrane region" description="Helical" evidence="7">
    <location>
        <begin position="52"/>
        <end position="72"/>
    </location>
</feature>
<keyword evidence="3" id="KW-1003">Cell membrane</keyword>
<protein>
    <recommendedName>
        <fullName evidence="10">Permease</fullName>
    </recommendedName>
</protein>
<evidence type="ECO:0000256" key="3">
    <source>
        <dbReference type="ARBA" id="ARBA00022475"/>
    </source>
</evidence>
<keyword evidence="6 7" id="KW-0472">Membrane</keyword>
<dbReference type="RefSeq" id="WP_013968366.1">
    <property type="nucleotide sequence ID" value="NC_015732.1"/>
</dbReference>
<name>F8F1K2_GRAC1</name>